<dbReference type="Proteomes" id="UP000569329">
    <property type="component" value="Unassembled WGS sequence"/>
</dbReference>
<proteinExistence type="predicted"/>
<evidence type="ECO:0000313" key="1">
    <source>
        <dbReference type="EMBL" id="MBA8827890.1"/>
    </source>
</evidence>
<comment type="caution">
    <text evidence="1">The sequence shown here is derived from an EMBL/GenBank/DDBJ whole genome shotgun (WGS) entry which is preliminary data.</text>
</comment>
<name>A0A839E4C6_9PSEU</name>
<dbReference type="AlphaFoldDB" id="A0A839E4C6"/>
<keyword evidence="2" id="KW-1185">Reference proteome</keyword>
<sequence>MTTTDPFCHCGHRESTHDAGQCWTHGDIRCTCAWFEPAWTPTKLHAHGTTGSAKQEHRVAMAIDEHIQANRNDPNLDAYDLAAAALEAMRADTGNHL</sequence>
<evidence type="ECO:0000313" key="2">
    <source>
        <dbReference type="Proteomes" id="UP000569329"/>
    </source>
</evidence>
<dbReference type="RefSeq" id="WP_182547040.1">
    <property type="nucleotide sequence ID" value="NZ_JACGWZ010000012.1"/>
</dbReference>
<reference evidence="1 2" key="1">
    <citation type="submission" date="2020-07" db="EMBL/GenBank/DDBJ databases">
        <title>Sequencing the genomes of 1000 actinobacteria strains.</title>
        <authorList>
            <person name="Klenk H.-P."/>
        </authorList>
    </citation>
    <scope>NUCLEOTIDE SEQUENCE [LARGE SCALE GENOMIC DNA]</scope>
    <source>
        <strain evidence="1 2">DSM 45975</strain>
    </source>
</reference>
<gene>
    <name evidence="1" type="ORF">FHX42_005297</name>
</gene>
<protein>
    <submittedName>
        <fullName evidence="1">Uncharacterized protein</fullName>
    </submittedName>
</protein>
<dbReference type="EMBL" id="JACGWZ010000012">
    <property type="protein sequence ID" value="MBA8827890.1"/>
    <property type="molecule type" value="Genomic_DNA"/>
</dbReference>
<organism evidence="1 2">
    <name type="scientific">Halosaccharopolyspora lacisalsi</name>
    <dbReference type="NCBI Taxonomy" id="1000566"/>
    <lineage>
        <taxon>Bacteria</taxon>
        <taxon>Bacillati</taxon>
        <taxon>Actinomycetota</taxon>
        <taxon>Actinomycetes</taxon>
        <taxon>Pseudonocardiales</taxon>
        <taxon>Pseudonocardiaceae</taxon>
        <taxon>Halosaccharopolyspora</taxon>
    </lineage>
</organism>
<accession>A0A839E4C6</accession>